<evidence type="ECO:0000313" key="3">
    <source>
        <dbReference type="Proteomes" id="UP000282388"/>
    </source>
</evidence>
<protein>
    <submittedName>
        <fullName evidence="2">Uncharacterized protein</fullName>
    </submittedName>
</protein>
<organism evidence="2 3">
    <name type="scientific">Acinetobacter tianfuensis</name>
    <dbReference type="NCBI Taxonomy" id="2419603"/>
    <lineage>
        <taxon>Bacteria</taxon>
        <taxon>Pseudomonadati</taxon>
        <taxon>Pseudomonadota</taxon>
        <taxon>Gammaproteobacteria</taxon>
        <taxon>Moraxellales</taxon>
        <taxon>Moraxellaceae</taxon>
        <taxon>Acinetobacter</taxon>
    </lineage>
</organism>
<evidence type="ECO:0000256" key="1">
    <source>
        <dbReference type="SAM" id="MobiDB-lite"/>
    </source>
</evidence>
<accession>A0A3A8ETQ4</accession>
<feature type="region of interest" description="Disordered" evidence="1">
    <location>
        <begin position="118"/>
        <end position="138"/>
    </location>
</feature>
<dbReference type="AlphaFoldDB" id="A0A3A8ETQ4"/>
<gene>
    <name evidence="2" type="ORF">D7V32_07675</name>
</gene>
<name>A0A3A8ETQ4_9GAMM</name>
<keyword evidence="3" id="KW-1185">Reference proteome</keyword>
<evidence type="ECO:0000313" key="2">
    <source>
        <dbReference type="EMBL" id="RKG31783.1"/>
    </source>
</evidence>
<proteinExistence type="predicted"/>
<dbReference type="RefSeq" id="WP_120402294.1">
    <property type="nucleotide sequence ID" value="NZ_RAXV01000013.1"/>
</dbReference>
<sequence>MDFILFLIFAGIIFYFSQIKPRLEQQRAEEADTAKPAKKMRSKLVAASTHQPVKQQEKRVNRPSDPVLLGIEITASQQRRLGKNDPSVLAAQRAKQLHQAQQADSSFFEHMTSQVEHVFKQANEAPKHQSAASRSKSKPVLDKLFDNLFSK</sequence>
<reference evidence="2 3" key="1">
    <citation type="submission" date="2018-09" db="EMBL/GenBank/DDBJ databases">
        <title>The draft genome of Acinetobacter spp. strains.</title>
        <authorList>
            <person name="Qin J."/>
            <person name="Feng Y."/>
            <person name="Zong Z."/>
        </authorList>
    </citation>
    <scope>NUCLEOTIDE SEQUENCE [LARGE SCALE GENOMIC DNA]</scope>
    <source>
        <strain evidence="2 3">WCHAc060012</strain>
    </source>
</reference>
<dbReference type="EMBL" id="RAXV01000013">
    <property type="protein sequence ID" value="RKG31783.1"/>
    <property type="molecule type" value="Genomic_DNA"/>
</dbReference>
<dbReference type="OrthoDB" id="6713182at2"/>
<feature type="region of interest" description="Disordered" evidence="1">
    <location>
        <begin position="27"/>
        <end position="61"/>
    </location>
</feature>
<comment type="caution">
    <text evidence="2">The sequence shown here is derived from an EMBL/GenBank/DDBJ whole genome shotgun (WGS) entry which is preliminary data.</text>
</comment>
<dbReference type="Proteomes" id="UP000282388">
    <property type="component" value="Unassembled WGS sequence"/>
</dbReference>